<reference evidence="15 16" key="1">
    <citation type="submission" date="2018-06" db="EMBL/GenBank/DDBJ databases">
        <authorList>
            <consortium name="Pathogen Informatics"/>
            <person name="Doyle S."/>
        </authorList>
    </citation>
    <scope>NUCLEOTIDE SEQUENCE [LARGE SCALE GENOMIC DNA]</scope>
    <source>
        <strain evidence="15 16">NCTC12858</strain>
    </source>
</reference>
<sequence>MKTIVAKLWLLLFCGLLLSTSAFAQKQGEGRRLVVLIVDEKTGESLPGAVVSLNKKDFQVTDIEGKASFAFPSSKAAKLAVQMLGYQPYETQVKKEQANGKTLRIQIKEQVESLDDVTVIANKPRTVATSIAVQVSQARLKESTGKNLAEILSQLPGLSSISTGATIMKPVIQGMHSSRILLINNGVRQEGQQWGADHAPEVDASSATELEVIKGAESIRYGAGAIGGVILLNSASLPKGDKLSGNAAIRSGLNPYRAGMNVDLMGGGDFLSNFRWRAQLGGGYGGDYATGGTSMKAKDYNANPSKYPKSSYVLNNTGSRELSAAFTAGFKTKQYEVSAFGSYYHTELGVFFGSHIGNLEDLYDRFETGRPDRYFDRSFEIQNPRQQVNHVIGRVDGKWIFDNDSRLKVQYDYQKDVRKEFEIRKGDNNNLPVLGLTLDTHSLQAGWETSKRNDWRLVVGSSGSYQVNKSDDNTRFVPIVPNFLAENVGLWVIGKYAKPTFEVEAGARYDYKYLHADGYDNIGNRYGSVIEKKAKQYNSPTFTLSAMYAPSNLLRLHTNLGLAWRAPEVSELYSSGLHHGAGTFELGDKNLKPEQGLKWSNEIQLNSTYLSINSSGFVQWIKNYIYAQPSRKNGKPETQQLVNGFFPVFRYKQNPAFFYGGDLVITVRPPIENLSYTLQGEWIRAENLDTHGYFPYIPSDKYSQKLEWSKIYNRSGINKLSIAVMHQYVTKQKNFDPSIDFVDVTPDAYHLVGLNASLGLRINKMQRLEISLMADNLLNELYKEYTNRFRYYAHEKGRDIQLRMRYEF</sequence>
<evidence type="ECO:0000256" key="12">
    <source>
        <dbReference type="SAM" id="SignalP"/>
    </source>
</evidence>
<dbReference type="GO" id="GO:0009279">
    <property type="term" value="C:cell outer membrane"/>
    <property type="evidence" value="ECO:0007669"/>
    <property type="project" value="UniProtKB-SubCell"/>
</dbReference>
<dbReference type="KEGG" id="pcre:NCTC12858_00689"/>
<evidence type="ECO:0000256" key="9">
    <source>
        <dbReference type="ARBA" id="ARBA00023237"/>
    </source>
</evidence>
<evidence type="ECO:0000256" key="5">
    <source>
        <dbReference type="ARBA" id="ARBA00022729"/>
    </source>
</evidence>
<dbReference type="Gene3D" id="2.40.170.20">
    <property type="entry name" value="TonB-dependent receptor, beta-barrel domain"/>
    <property type="match status" value="1"/>
</dbReference>
<dbReference type="GO" id="GO:0015344">
    <property type="term" value="F:siderophore uptake transmembrane transporter activity"/>
    <property type="evidence" value="ECO:0007669"/>
    <property type="project" value="TreeGrafter"/>
</dbReference>
<dbReference type="GO" id="GO:0044718">
    <property type="term" value="P:siderophore transmembrane transport"/>
    <property type="evidence" value="ECO:0007669"/>
    <property type="project" value="TreeGrafter"/>
</dbReference>
<evidence type="ECO:0000256" key="11">
    <source>
        <dbReference type="RuleBase" id="RU003357"/>
    </source>
</evidence>
<dbReference type="EMBL" id="LS483447">
    <property type="protein sequence ID" value="SQH72856.1"/>
    <property type="molecule type" value="Genomic_DNA"/>
</dbReference>
<dbReference type="SUPFAM" id="SSF49464">
    <property type="entry name" value="Carboxypeptidase regulatory domain-like"/>
    <property type="match status" value="1"/>
</dbReference>
<keyword evidence="6 11" id="KW-0798">TonB box</keyword>
<comment type="similarity">
    <text evidence="10 11">Belongs to the TonB-dependent receptor family.</text>
</comment>
<evidence type="ECO:0000256" key="3">
    <source>
        <dbReference type="ARBA" id="ARBA00022452"/>
    </source>
</evidence>
<keyword evidence="2 10" id="KW-0813">Transport</keyword>
<dbReference type="Gene3D" id="2.170.130.10">
    <property type="entry name" value="TonB-dependent receptor, plug domain"/>
    <property type="match status" value="1"/>
</dbReference>
<dbReference type="AlphaFoldDB" id="A0A2X4PG05"/>
<feature type="domain" description="TonB-dependent receptor-like beta-barrel" evidence="13">
    <location>
        <begin position="367"/>
        <end position="777"/>
    </location>
</feature>
<feature type="chain" id="PRO_5015996396" evidence="12">
    <location>
        <begin position="25"/>
        <end position="808"/>
    </location>
</feature>
<evidence type="ECO:0000313" key="15">
    <source>
        <dbReference type="EMBL" id="SQH72856.1"/>
    </source>
</evidence>
<keyword evidence="5 12" id="KW-0732">Signal</keyword>
<dbReference type="InterPro" id="IPR039426">
    <property type="entry name" value="TonB-dep_rcpt-like"/>
</dbReference>
<comment type="subcellular location">
    <subcellularLocation>
        <location evidence="1 10">Cell outer membrane</location>
        <topology evidence="1 10">Multi-pass membrane protein</topology>
    </subcellularLocation>
</comment>
<keyword evidence="7 10" id="KW-0472">Membrane</keyword>
<evidence type="ECO:0000256" key="2">
    <source>
        <dbReference type="ARBA" id="ARBA00022448"/>
    </source>
</evidence>
<evidence type="ECO:0000256" key="6">
    <source>
        <dbReference type="ARBA" id="ARBA00023077"/>
    </source>
</evidence>
<keyword evidence="3 10" id="KW-1134">Transmembrane beta strand</keyword>
<dbReference type="Pfam" id="PF00593">
    <property type="entry name" value="TonB_dep_Rec_b-barrel"/>
    <property type="match status" value="1"/>
</dbReference>
<protein>
    <submittedName>
        <fullName evidence="15">Probable TonB-dependent receptor NMB0964</fullName>
    </submittedName>
</protein>
<name>A0A2X4PG05_9PORP</name>
<dbReference type="SUPFAM" id="SSF56935">
    <property type="entry name" value="Porins"/>
    <property type="match status" value="1"/>
</dbReference>
<evidence type="ECO:0000256" key="7">
    <source>
        <dbReference type="ARBA" id="ARBA00023136"/>
    </source>
</evidence>
<dbReference type="InterPro" id="IPR036942">
    <property type="entry name" value="Beta-barrel_TonB_sf"/>
</dbReference>
<accession>A0A2X4PG05</accession>
<dbReference type="RefSeq" id="WP_023938478.1">
    <property type="nucleotide sequence ID" value="NZ_FUXH01000002.1"/>
</dbReference>
<dbReference type="Pfam" id="PF13715">
    <property type="entry name" value="CarbopepD_reg_2"/>
    <property type="match status" value="1"/>
</dbReference>
<dbReference type="Proteomes" id="UP000249300">
    <property type="component" value="Chromosome 1"/>
</dbReference>
<proteinExistence type="inferred from homology"/>
<evidence type="ECO:0000256" key="1">
    <source>
        <dbReference type="ARBA" id="ARBA00004571"/>
    </source>
</evidence>
<dbReference type="InterPro" id="IPR012910">
    <property type="entry name" value="Plug_dom"/>
</dbReference>
<dbReference type="InterPro" id="IPR000531">
    <property type="entry name" value="Beta-barrel_TonB"/>
</dbReference>
<keyword evidence="8 15" id="KW-0675">Receptor</keyword>
<evidence type="ECO:0000256" key="10">
    <source>
        <dbReference type="PROSITE-ProRule" id="PRU01360"/>
    </source>
</evidence>
<dbReference type="PANTHER" id="PTHR30069:SF29">
    <property type="entry name" value="HEMOGLOBIN AND HEMOGLOBIN-HAPTOGLOBIN-BINDING PROTEIN 1-RELATED"/>
    <property type="match status" value="1"/>
</dbReference>
<dbReference type="PANTHER" id="PTHR30069">
    <property type="entry name" value="TONB-DEPENDENT OUTER MEMBRANE RECEPTOR"/>
    <property type="match status" value="1"/>
</dbReference>
<keyword evidence="4 10" id="KW-0812">Transmembrane</keyword>
<dbReference type="OrthoDB" id="9795928at2"/>
<dbReference type="PROSITE" id="PS52016">
    <property type="entry name" value="TONB_DEPENDENT_REC_3"/>
    <property type="match status" value="1"/>
</dbReference>
<evidence type="ECO:0000256" key="8">
    <source>
        <dbReference type="ARBA" id="ARBA00023170"/>
    </source>
</evidence>
<evidence type="ECO:0000256" key="4">
    <source>
        <dbReference type="ARBA" id="ARBA00022692"/>
    </source>
</evidence>
<dbReference type="Pfam" id="PF07715">
    <property type="entry name" value="Plug"/>
    <property type="match status" value="1"/>
</dbReference>
<feature type="domain" description="TonB-dependent receptor plug" evidence="14">
    <location>
        <begin position="125"/>
        <end position="229"/>
    </location>
</feature>
<feature type="signal peptide" evidence="12">
    <location>
        <begin position="1"/>
        <end position="24"/>
    </location>
</feature>
<evidence type="ECO:0000313" key="16">
    <source>
        <dbReference type="Proteomes" id="UP000249300"/>
    </source>
</evidence>
<gene>
    <name evidence="15" type="ORF">NCTC12858_00689</name>
</gene>
<keyword evidence="16" id="KW-1185">Reference proteome</keyword>
<keyword evidence="9 10" id="KW-0998">Cell outer membrane</keyword>
<organism evidence="15 16">
    <name type="scientific">Porphyromonas crevioricanis</name>
    <dbReference type="NCBI Taxonomy" id="393921"/>
    <lineage>
        <taxon>Bacteria</taxon>
        <taxon>Pseudomonadati</taxon>
        <taxon>Bacteroidota</taxon>
        <taxon>Bacteroidia</taxon>
        <taxon>Bacteroidales</taxon>
        <taxon>Porphyromonadaceae</taxon>
        <taxon>Porphyromonas</taxon>
    </lineage>
</organism>
<dbReference type="InterPro" id="IPR037066">
    <property type="entry name" value="Plug_dom_sf"/>
</dbReference>
<evidence type="ECO:0000259" key="14">
    <source>
        <dbReference type="Pfam" id="PF07715"/>
    </source>
</evidence>
<evidence type="ECO:0000259" key="13">
    <source>
        <dbReference type="Pfam" id="PF00593"/>
    </source>
</evidence>
<dbReference type="InterPro" id="IPR008969">
    <property type="entry name" value="CarboxyPept-like_regulatory"/>
</dbReference>